<evidence type="ECO:0000313" key="3">
    <source>
        <dbReference type="EMBL" id="SDQ81552.1"/>
    </source>
</evidence>
<sequence>MKVDIRKVTLFIGITFSLTLIFHFIISFTINPNKFLGYAMAIPLLTVVIIQKVIYRKKIIPTLGLSIGQFKWYIIAVIIPIFMSFNFNWTMEPFFKMLLIGLTISTLSALLEEVTWRGFLWNELIPVSRLKAYIVTALIWSTWHIPVAVLYKYSDDIFLNTILYCGQLFLLSLIINWLRDKSNSVIPASLFHGMLNVFYF</sequence>
<dbReference type="InterPro" id="IPR003675">
    <property type="entry name" value="Rce1/LyrA-like_dom"/>
</dbReference>
<evidence type="ECO:0000313" key="4">
    <source>
        <dbReference type="Proteomes" id="UP000199444"/>
    </source>
</evidence>
<dbReference type="EMBL" id="FNKD01000003">
    <property type="protein sequence ID" value="SDQ81552.1"/>
    <property type="molecule type" value="Genomic_DNA"/>
</dbReference>
<feature type="transmembrane region" description="Helical" evidence="1">
    <location>
        <begin position="157"/>
        <end position="178"/>
    </location>
</feature>
<dbReference type="GO" id="GO:0080120">
    <property type="term" value="P:CAAX-box protein maturation"/>
    <property type="evidence" value="ECO:0007669"/>
    <property type="project" value="UniProtKB-ARBA"/>
</dbReference>
<keyword evidence="1" id="KW-0812">Transmembrane</keyword>
<keyword evidence="3" id="KW-0378">Hydrolase</keyword>
<gene>
    <name evidence="3" type="ORF">SAMN05216231_2640</name>
</gene>
<dbReference type="Proteomes" id="UP000199444">
    <property type="component" value="Unassembled WGS sequence"/>
</dbReference>
<feature type="domain" description="CAAX prenyl protease 2/Lysostaphin resistance protein A-like" evidence="2">
    <location>
        <begin position="97"/>
        <end position="198"/>
    </location>
</feature>
<evidence type="ECO:0000259" key="2">
    <source>
        <dbReference type="Pfam" id="PF02517"/>
    </source>
</evidence>
<dbReference type="PANTHER" id="PTHR35797:SF1">
    <property type="entry name" value="PROTEASE"/>
    <property type="match status" value="1"/>
</dbReference>
<dbReference type="GO" id="GO:0006508">
    <property type="term" value="P:proteolysis"/>
    <property type="evidence" value="ECO:0007669"/>
    <property type="project" value="UniProtKB-KW"/>
</dbReference>
<accession>A0A1H1DYE5</accession>
<feature type="transmembrane region" description="Helical" evidence="1">
    <location>
        <begin position="93"/>
        <end position="111"/>
    </location>
</feature>
<protein>
    <submittedName>
        <fullName evidence="3">CAAX protease self-immunity</fullName>
    </submittedName>
</protein>
<proteinExistence type="predicted"/>
<reference evidence="3 4" key="1">
    <citation type="submission" date="2016-10" db="EMBL/GenBank/DDBJ databases">
        <authorList>
            <person name="de Groot N.N."/>
        </authorList>
    </citation>
    <scope>NUCLEOTIDE SEQUENCE [LARGE SCALE GENOMIC DNA]</scope>
    <source>
        <strain evidence="3 4">CGMCC 1.10449</strain>
    </source>
</reference>
<keyword evidence="4" id="KW-1185">Reference proteome</keyword>
<feature type="transmembrane region" description="Helical" evidence="1">
    <location>
        <begin position="9"/>
        <end position="30"/>
    </location>
</feature>
<feature type="transmembrane region" description="Helical" evidence="1">
    <location>
        <begin position="36"/>
        <end position="55"/>
    </location>
</feature>
<feature type="transmembrane region" description="Helical" evidence="1">
    <location>
        <begin position="132"/>
        <end position="151"/>
    </location>
</feature>
<dbReference type="GO" id="GO:0004175">
    <property type="term" value="F:endopeptidase activity"/>
    <property type="evidence" value="ECO:0007669"/>
    <property type="project" value="UniProtKB-ARBA"/>
</dbReference>
<keyword evidence="1" id="KW-1133">Transmembrane helix</keyword>
<dbReference type="Pfam" id="PF02517">
    <property type="entry name" value="Rce1-like"/>
    <property type="match status" value="1"/>
</dbReference>
<feature type="transmembrane region" description="Helical" evidence="1">
    <location>
        <begin position="67"/>
        <end position="87"/>
    </location>
</feature>
<keyword evidence="1" id="KW-0472">Membrane</keyword>
<name>A0A1H1DYE5_9BACI</name>
<organism evidence="3 4">
    <name type="scientific">Virgibacillus salinus</name>
    <dbReference type="NCBI Taxonomy" id="553311"/>
    <lineage>
        <taxon>Bacteria</taxon>
        <taxon>Bacillati</taxon>
        <taxon>Bacillota</taxon>
        <taxon>Bacilli</taxon>
        <taxon>Bacillales</taxon>
        <taxon>Bacillaceae</taxon>
        <taxon>Virgibacillus</taxon>
    </lineage>
</organism>
<evidence type="ECO:0000256" key="1">
    <source>
        <dbReference type="SAM" id="Phobius"/>
    </source>
</evidence>
<dbReference type="AlphaFoldDB" id="A0A1H1DYE5"/>
<keyword evidence="3" id="KW-0645">Protease</keyword>
<dbReference type="InterPro" id="IPR042150">
    <property type="entry name" value="MmRce1-like"/>
</dbReference>
<dbReference type="PANTHER" id="PTHR35797">
    <property type="entry name" value="PROTEASE-RELATED"/>
    <property type="match status" value="1"/>
</dbReference>
<dbReference type="RefSeq" id="WP_092493445.1">
    <property type="nucleotide sequence ID" value="NZ_FNKD01000003.1"/>
</dbReference>